<keyword evidence="1" id="KW-0472">Membrane</keyword>
<dbReference type="Proteomes" id="UP000332933">
    <property type="component" value="Unassembled WGS sequence"/>
</dbReference>
<feature type="transmembrane region" description="Helical" evidence="1">
    <location>
        <begin position="163"/>
        <end position="182"/>
    </location>
</feature>
<keyword evidence="1" id="KW-1133">Transmembrane helix</keyword>
<sequence length="210" mass="23240">MKRLCQFHLPSTSEVRHLNGFAPIFMIFLMAMAAMCSRPHVLFPRLLHQRVIMRPDDALCPAERIGLTLVLLHTLLPHVDSMHLCRFLLHLTLFLIVSHHYQLVLPAPLADVVCAKLMQSNDQGRPCAAAARAAVGHISTAIILSTLIPFAAFAATGLYPERTFVFCAVGLQLNAAWAALLANLDDVAESMNAALDDKYRLYVQPHLLVV</sequence>
<dbReference type="EMBL" id="VJMH01005116">
    <property type="protein sequence ID" value="KAF0700604.1"/>
    <property type="molecule type" value="Genomic_DNA"/>
</dbReference>
<proteinExistence type="predicted"/>
<name>A0A485KLD8_9STRA</name>
<keyword evidence="4" id="KW-1185">Reference proteome</keyword>
<protein>
    <submittedName>
        <fullName evidence="3">Aste57867_8871 protein</fullName>
    </submittedName>
</protein>
<organism evidence="3 4">
    <name type="scientific">Aphanomyces stellatus</name>
    <dbReference type="NCBI Taxonomy" id="120398"/>
    <lineage>
        <taxon>Eukaryota</taxon>
        <taxon>Sar</taxon>
        <taxon>Stramenopiles</taxon>
        <taxon>Oomycota</taxon>
        <taxon>Saprolegniomycetes</taxon>
        <taxon>Saprolegniales</taxon>
        <taxon>Verrucalvaceae</taxon>
        <taxon>Aphanomyces</taxon>
    </lineage>
</organism>
<evidence type="ECO:0000313" key="2">
    <source>
        <dbReference type="EMBL" id="KAF0700604.1"/>
    </source>
</evidence>
<evidence type="ECO:0000313" key="4">
    <source>
        <dbReference type="Proteomes" id="UP000332933"/>
    </source>
</evidence>
<reference evidence="2" key="2">
    <citation type="submission" date="2019-06" db="EMBL/GenBank/DDBJ databases">
        <title>Genomics analysis of Aphanomyces spp. identifies a new class of oomycete effector associated with host adaptation.</title>
        <authorList>
            <person name="Gaulin E."/>
        </authorList>
    </citation>
    <scope>NUCLEOTIDE SEQUENCE</scope>
    <source>
        <strain evidence="2">CBS 578.67</strain>
    </source>
</reference>
<feature type="transmembrane region" description="Helical" evidence="1">
    <location>
        <begin position="20"/>
        <end position="37"/>
    </location>
</feature>
<accession>A0A485KLD8</accession>
<keyword evidence="1" id="KW-0812">Transmembrane</keyword>
<evidence type="ECO:0000313" key="3">
    <source>
        <dbReference type="EMBL" id="VFT85757.1"/>
    </source>
</evidence>
<gene>
    <name evidence="3" type="primary">Aste57867_8871</name>
    <name evidence="2" type="ORF">As57867_008836</name>
    <name evidence="3" type="ORF">ASTE57867_8871</name>
</gene>
<evidence type="ECO:0000256" key="1">
    <source>
        <dbReference type="SAM" id="Phobius"/>
    </source>
</evidence>
<dbReference type="AlphaFoldDB" id="A0A485KLD8"/>
<feature type="transmembrane region" description="Helical" evidence="1">
    <location>
        <begin position="134"/>
        <end position="157"/>
    </location>
</feature>
<dbReference type="EMBL" id="CAADRA010005137">
    <property type="protein sequence ID" value="VFT85757.1"/>
    <property type="molecule type" value="Genomic_DNA"/>
</dbReference>
<reference evidence="3 4" key="1">
    <citation type="submission" date="2019-03" db="EMBL/GenBank/DDBJ databases">
        <authorList>
            <person name="Gaulin E."/>
            <person name="Dumas B."/>
        </authorList>
    </citation>
    <scope>NUCLEOTIDE SEQUENCE [LARGE SCALE GENOMIC DNA]</scope>
    <source>
        <strain evidence="3">CBS 568.67</strain>
    </source>
</reference>